<gene>
    <name evidence="1" type="ORF">BVC71_10765</name>
</gene>
<accession>A0A251WXL3</accession>
<dbReference type="NCBIfam" id="TIGR01509">
    <property type="entry name" value="HAD-SF-IA-v3"/>
    <property type="match status" value="1"/>
</dbReference>
<comment type="caution">
    <text evidence="1">The sequence shown here is derived from an EMBL/GenBank/DDBJ whole genome shotgun (WGS) entry which is preliminary data.</text>
</comment>
<dbReference type="Gene3D" id="3.40.50.1000">
    <property type="entry name" value="HAD superfamily/HAD-like"/>
    <property type="match status" value="1"/>
</dbReference>
<organism evidence="1 2">
    <name type="scientific">Marivivens niveibacter</name>
    <dbReference type="NCBI Taxonomy" id="1930667"/>
    <lineage>
        <taxon>Bacteria</taxon>
        <taxon>Pseudomonadati</taxon>
        <taxon>Pseudomonadota</taxon>
        <taxon>Alphaproteobacteria</taxon>
        <taxon>Rhodobacterales</taxon>
        <taxon>Paracoccaceae</taxon>
        <taxon>Marivivens group</taxon>
        <taxon>Marivivens</taxon>
    </lineage>
</organism>
<dbReference type="PANTHER" id="PTHR18901:SF38">
    <property type="entry name" value="PSEUDOURIDINE-5'-PHOSPHATASE"/>
    <property type="match status" value="1"/>
</dbReference>
<name>A0A251WXL3_9RHOB</name>
<keyword evidence="2" id="KW-1185">Reference proteome</keyword>
<dbReference type="SFLD" id="SFLDS00003">
    <property type="entry name" value="Haloacid_Dehalogenase"/>
    <property type="match status" value="1"/>
</dbReference>
<dbReference type="AlphaFoldDB" id="A0A251WXL3"/>
<dbReference type="SFLD" id="SFLDG01129">
    <property type="entry name" value="C1.5:_HAD__Beta-PGM__Phosphata"/>
    <property type="match status" value="1"/>
</dbReference>
<dbReference type="SFLD" id="SFLDG01135">
    <property type="entry name" value="C1.5.6:_HAD__Beta-PGM__Phospha"/>
    <property type="match status" value="1"/>
</dbReference>
<dbReference type="InterPro" id="IPR036412">
    <property type="entry name" value="HAD-like_sf"/>
</dbReference>
<dbReference type="GO" id="GO:0016787">
    <property type="term" value="F:hydrolase activity"/>
    <property type="evidence" value="ECO:0007669"/>
    <property type="project" value="UniProtKB-KW"/>
</dbReference>
<dbReference type="Gene3D" id="1.10.150.240">
    <property type="entry name" value="Putative phosphatase, domain 2"/>
    <property type="match status" value="1"/>
</dbReference>
<dbReference type="EMBL" id="MSPP01000003">
    <property type="protein sequence ID" value="OUD09177.1"/>
    <property type="molecule type" value="Genomic_DNA"/>
</dbReference>
<dbReference type="Proteomes" id="UP000194664">
    <property type="component" value="Unassembled WGS sequence"/>
</dbReference>
<keyword evidence="1" id="KW-0378">Hydrolase</keyword>
<dbReference type="Pfam" id="PF00702">
    <property type="entry name" value="Hydrolase"/>
    <property type="match status" value="1"/>
</dbReference>
<dbReference type="PANTHER" id="PTHR18901">
    <property type="entry name" value="2-DEOXYGLUCOSE-6-PHOSPHATE PHOSPHATASE 2"/>
    <property type="match status" value="1"/>
</dbReference>
<reference evidence="1 2" key="1">
    <citation type="submission" date="2016-12" db="EMBL/GenBank/DDBJ databases">
        <title>The draft genome sequence of HSLHS2.</title>
        <authorList>
            <person name="Hu D."/>
            <person name="Wang L."/>
            <person name="Shao Z."/>
        </authorList>
    </citation>
    <scope>NUCLEOTIDE SEQUENCE [LARGE SCALE GENOMIC DNA]</scope>
    <source>
        <strain evidence="1">MCCC 1A06712</strain>
    </source>
</reference>
<proteinExistence type="predicted"/>
<dbReference type="OrthoDB" id="9797743at2"/>
<dbReference type="CDD" id="cd07526">
    <property type="entry name" value="HAD_BPGM_like"/>
    <property type="match status" value="1"/>
</dbReference>
<dbReference type="RefSeq" id="WP_086451654.1">
    <property type="nucleotide sequence ID" value="NZ_MSPP01000003.1"/>
</dbReference>
<sequence>MFDLIIFDCDGVLIDSEIISADTLIDELAILGIDIDYDYVRTKCLGRSFPTVAKNIRESFDKPLPADFEQRYRTSLLQRFETQLKTTDGVADVLAALDVPFCVATSSSPPRVARSLELTGLKTFFGDNVFTASQVQNGKPAPDLFLFAAEKMGVDPSRALVIEDSPPGLIAARAAGMKHYAYTGASHLIGMPYDPPHDVQCFDKWSDFAHLIEKD</sequence>
<protein>
    <submittedName>
        <fullName evidence="1">Hydrolase</fullName>
    </submittedName>
</protein>
<dbReference type="InterPro" id="IPR006439">
    <property type="entry name" value="HAD-SF_hydro_IA"/>
</dbReference>
<evidence type="ECO:0000313" key="1">
    <source>
        <dbReference type="EMBL" id="OUD09177.1"/>
    </source>
</evidence>
<dbReference type="InterPro" id="IPR023198">
    <property type="entry name" value="PGP-like_dom2"/>
</dbReference>
<dbReference type="SUPFAM" id="SSF56784">
    <property type="entry name" value="HAD-like"/>
    <property type="match status" value="1"/>
</dbReference>
<evidence type="ECO:0000313" key="2">
    <source>
        <dbReference type="Proteomes" id="UP000194664"/>
    </source>
</evidence>
<dbReference type="InterPro" id="IPR023214">
    <property type="entry name" value="HAD_sf"/>
</dbReference>